<dbReference type="SMART" id="SM00382">
    <property type="entry name" value="AAA"/>
    <property type="match status" value="1"/>
</dbReference>
<feature type="domain" description="ABC transporter" evidence="10">
    <location>
        <begin position="5"/>
        <end position="237"/>
    </location>
</feature>
<dbReference type="GO" id="GO:1900753">
    <property type="term" value="P:doxorubicin transport"/>
    <property type="evidence" value="ECO:0007669"/>
    <property type="project" value="InterPro"/>
</dbReference>
<dbReference type="InterPro" id="IPR025302">
    <property type="entry name" value="DrrA1/2-like_C"/>
</dbReference>
<dbReference type="PANTHER" id="PTHR43582:SF2">
    <property type="entry name" value="LINEARMYCIN RESISTANCE ATP-BINDING PROTEIN LNRL"/>
    <property type="match status" value="1"/>
</dbReference>
<organism evidence="11">
    <name type="scientific">mine drainage metagenome</name>
    <dbReference type="NCBI Taxonomy" id="410659"/>
    <lineage>
        <taxon>unclassified sequences</taxon>
        <taxon>metagenomes</taxon>
        <taxon>ecological metagenomes</taxon>
    </lineage>
</organism>
<evidence type="ECO:0000256" key="6">
    <source>
        <dbReference type="ARBA" id="ARBA00022967"/>
    </source>
</evidence>
<dbReference type="PANTHER" id="PTHR43582">
    <property type="entry name" value="LINEARMYCIN RESISTANCE ATP-BINDING PROTEIN LNRL"/>
    <property type="match status" value="1"/>
</dbReference>
<dbReference type="EMBL" id="AUZY01012428">
    <property type="protein sequence ID" value="EQD30116.1"/>
    <property type="molecule type" value="Genomic_DNA"/>
</dbReference>
<name>T0Y4W8_9ZZZZ</name>
<keyword evidence="4" id="KW-0547">Nucleotide-binding</keyword>
<evidence type="ECO:0000313" key="11">
    <source>
        <dbReference type="EMBL" id="EQD30116.1"/>
    </source>
</evidence>
<dbReference type="PROSITE" id="PS00211">
    <property type="entry name" value="ABC_TRANSPORTER_1"/>
    <property type="match status" value="1"/>
</dbReference>
<dbReference type="InterPro" id="IPR003593">
    <property type="entry name" value="AAA+_ATPase"/>
</dbReference>
<dbReference type="GO" id="GO:0043215">
    <property type="term" value="P:daunorubicin transport"/>
    <property type="evidence" value="ECO:0007669"/>
    <property type="project" value="InterPro"/>
</dbReference>
<dbReference type="GO" id="GO:0016887">
    <property type="term" value="F:ATP hydrolysis activity"/>
    <property type="evidence" value="ECO:0007669"/>
    <property type="project" value="InterPro"/>
</dbReference>
<evidence type="ECO:0000256" key="2">
    <source>
        <dbReference type="ARBA" id="ARBA00022448"/>
    </source>
</evidence>
<comment type="similarity">
    <text evidence="8">Belongs to the ABC transporter superfamily. Drug exporter-1 (DrugE1) (TC 3.A.1.105) family.</text>
</comment>
<evidence type="ECO:0000256" key="8">
    <source>
        <dbReference type="ARBA" id="ARBA00049985"/>
    </source>
</evidence>
<protein>
    <submittedName>
        <fullName evidence="11">Daunorubicin resistance ABC transporter ATPase subunit</fullName>
    </submittedName>
</protein>
<comment type="caution">
    <text evidence="11">The sequence shown here is derived from an EMBL/GenBank/DDBJ whole genome shotgun (WGS) entry which is preliminary data.</text>
</comment>
<reference evidence="11" key="2">
    <citation type="journal article" date="2014" name="ISME J.">
        <title>Microbial stratification in low pH oxic and suboxic macroscopic growths along an acid mine drainage.</title>
        <authorList>
            <person name="Mendez-Garcia C."/>
            <person name="Mesa V."/>
            <person name="Sprenger R.R."/>
            <person name="Richter M."/>
            <person name="Diez M.S."/>
            <person name="Solano J."/>
            <person name="Bargiela R."/>
            <person name="Golyshina O.V."/>
            <person name="Manteca A."/>
            <person name="Ramos J.L."/>
            <person name="Gallego J.R."/>
            <person name="Llorente I."/>
            <person name="Martins Dos Santos V.A."/>
            <person name="Jensen O.N."/>
            <person name="Pelaez A.I."/>
            <person name="Sanchez J."/>
            <person name="Ferrer M."/>
        </authorList>
    </citation>
    <scope>NUCLEOTIDE SEQUENCE</scope>
</reference>
<evidence type="ECO:0000256" key="5">
    <source>
        <dbReference type="ARBA" id="ARBA00022840"/>
    </source>
</evidence>
<keyword evidence="2" id="KW-0813">Transport</keyword>
<comment type="subcellular location">
    <subcellularLocation>
        <location evidence="1">Cell membrane</location>
        <topology evidence="1">Peripheral membrane protein</topology>
        <orientation evidence="1">Cytoplasmic side</orientation>
    </subcellularLocation>
</comment>
<dbReference type="Pfam" id="PF13732">
    <property type="entry name" value="DrrA1-3_C"/>
    <property type="match status" value="1"/>
</dbReference>
<dbReference type="NCBIfam" id="TIGR01188">
    <property type="entry name" value="drrA"/>
    <property type="match status" value="1"/>
</dbReference>
<dbReference type="Pfam" id="PF00005">
    <property type="entry name" value="ABC_tran"/>
    <property type="match status" value="1"/>
</dbReference>
<evidence type="ECO:0000256" key="1">
    <source>
        <dbReference type="ARBA" id="ARBA00004413"/>
    </source>
</evidence>
<dbReference type="InterPro" id="IPR027417">
    <property type="entry name" value="P-loop_NTPase"/>
</dbReference>
<dbReference type="AlphaFoldDB" id="T0Y4W8"/>
<dbReference type="FunFam" id="3.40.50.300:FF:000589">
    <property type="entry name" value="ABC transporter, ATP-binding subunit"/>
    <property type="match status" value="1"/>
</dbReference>
<dbReference type="PROSITE" id="PS50893">
    <property type="entry name" value="ABC_TRANSPORTER_2"/>
    <property type="match status" value="1"/>
</dbReference>
<dbReference type="GO" id="GO:0005886">
    <property type="term" value="C:plasma membrane"/>
    <property type="evidence" value="ECO:0007669"/>
    <property type="project" value="UniProtKB-SubCell"/>
</dbReference>
<keyword evidence="5" id="KW-0067">ATP-binding</keyword>
<dbReference type="SUPFAM" id="SSF52540">
    <property type="entry name" value="P-loop containing nucleoside triphosphate hydrolases"/>
    <property type="match status" value="1"/>
</dbReference>
<evidence type="ECO:0000256" key="9">
    <source>
        <dbReference type="SAM" id="MobiDB-lite"/>
    </source>
</evidence>
<dbReference type="Gene3D" id="3.40.50.300">
    <property type="entry name" value="P-loop containing nucleotide triphosphate hydrolases"/>
    <property type="match status" value="1"/>
</dbReference>
<reference evidence="11" key="1">
    <citation type="submission" date="2013-08" db="EMBL/GenBank/DDBJ databases">
        <authorList>
            <person name="Mendez C."/>
            <person name="Richter M."/>
            <person name="Ferrer M."/>
            <person name="Sanchez J."/>
        </authorList>
    </citation>
    <scope>NUCLEOTIDE SEQUENCE</scope>
</reference>
<evidence type="ECO:0000256" key="4">
    <source>
        <dbReference type="ARBA" id="ARBA00022741"/>
    </source>
</evidence>
<keyword evidence="7" id="KW-0472">Membrane</keyword>
<accession>T0Y4W8</accession>
<gene>
    <name evidence="11" type="ORF">B1B_18572</name>
</gene>
<proteinExistence type="inferred from homology"/>
<evidence type="ECO:0000259" key="10">
    <source>
        <dbReference type="PROSITE" id="PS50893"/>
    </source>
</evidence>
<evidence type="ECO:0000256" key="3">
    <source>
        <dbReference type="ARBA" id="ARBA00022475"/>
    </source>
</evidence>
<feature type="region of interest" description="Disordered" evidence="9">
    <location>
        <begin position="313"/>
        <end position="333"/>
    </location>
</feature>
<dbReference type="InterPro" id="IPR005894">
    <property type="entry name" value="DrrA"/>
</dbReference>
<keyword evidence="6" id="KW-1278">Translocase</keyword>
<dbReference type="InterPro" id="IPR017871">
    <property type="entry name" value="ABC_transporter-like_CS"/>
</dbReference>
<sequence length="333" mass="36096">MTDAIVCENLVKVYGDIIRAVDGVSLNVPEGEAFGLLGPNGAGKTTMVSVLTTLVRPTSGRAIVDGLDVAKHPEEVRRRIGLAFQVSTADGELTGRENLEVAAGLQGIPAPEARRRIRELLEQMQLAPAADRLVKGYSGGMRRRLELAVGVVHSPKILFLDEPTLGLDPQGRAGFWDYIRHLRKDTGVTLFLTTHYLEEADQLCERLAIVDHGKIVATGRPDELKQRTGGDTVVVKPGKGEDLTQILSAVPGALAVHVIAGAYRVKCDRGEVMVPLIVTACDRAGLEIVSVEIRKPSLDEVFLELTGREYREEGTEHSGWASERMGQMHGGRS</sequence>
<keyword evidence="3" id="KW-1003">Cell membrane</keyword>
<dbReference type="GO" id="GO:0005524">
    <property type="term" value="F:ATP binding"/>
    <property type="evidence" value="ECO:0007669"/>
    <property type="project" value="UniProtKB-KW"/>
</dbReference>
<dbReference type="InterPro" id="IPR003439">
    <property type="entry name" value="ABC_transporter-like_ATP-bd"/>
</dbReference>
<evidence type="ECO:0000256" key="7">
    <source>
        <dbReference type="ARBA" id="ARBA00023136"/>
    </source>
</evidence>